<dbReference type="PANTHER" id="PTHR33050:SF7">
    <property type="entry name" value="RIBONUCLEASE H"/>
    <property type="match status" value="1"/>
</dbReference>
<organism evidence="3 4">
    <name type="scientific">Streblomastix strix</name>
    <dbReference type="NCBI Taxonomy" id="222440"/>
    <lineage>
        <taxon>Eukaryota</taxon>
        <taxon>Metamonada</taxon>
        <taxon>Preaxostyla</taxon>
        <taxon>Oxymonadida</taxon>
        <taxon>Streblomastigidae</taxon>
        <taxon>Streblomastix</taxon>
    </lineage>
</organism>
<evidence type="ECO:0000313" key="4">
    <source>
        <dbReference type="Proteomes" id="UP000324800"/>
    </source>
</evidence>
<dbReference type="Gene3D" id="3.30.420.10">
    <property type="entry name" value="Ribonuclease H-like superfamily/Ribonuclease H"/>
    <property type="match status" value="1"/>
</dbReference>
<dbReference type="InterPro" id="IPR036397">
    <property type="entry name" value="RNaseH_sf"/>
</dbReference>
<evidence type="ECO:0000256" key="2">
    <source>
        <dbReference type="SAM" id="MobiDB-lite"/>
    </source>
</evidence>
<dbReference type="Gene3D" id="1.10.443.10">
    <property type="entry name" value="Intergrase catalytic core"/>
    <property type="match status" value="1"/>
</dbReference>
<dbReference type="PANTHER" id="PTHR33050">
    <property type="entry name" value="REVERSE TRANSCRIPTASE DOMAIN-CONTAINING PROTEIN"/>
    <property type="match status" value="1"/>
</dbReference>
<reference evidence="3 4" key="1">
    <citation type="submission" date="2019-03" db="EMBL/GenBank/DDBJ databases">
        <title>Single cell metagenomics reveals metabolic interactions within the superorganism composed of flagellate Streblomastix strix and complex community of Bacteroidetes bacteria on its surface.</title>
        <authorList>
            <person name="Treitli S.C."/>
            <person name="Kolisko M."/>
            <person name="Husnik F."/>
            <person name="Keeling P."/>
            <person name="Hampl V."/>
        </authorList>
    </citation>
    <scope>NUCLEOTIDE SEQUENCE [LARGE SCALE GENOMIC DNA]</scope>
    <source>
        <strain evidence="3">ST1C</strain>
    </source>
</reference>
<dbReference type="CDD" id="cd09275">
    <property type="entry name" value="RNase_HI_RT_DIRS1"/>
    <property type="match status" value="1"/>
</dbReference>
<dbReference type="InterPro" id="IPR052055">
    <property type="entry name" value="Hepadnavirus_pol/RT"/>
</dbReference>
<sequence length="588" mass="66744">MGQYENESKNAEEQIRINDSPTQGLDINSNSFEIVSLERLSKVIRGIKKGWTSCTRIPQLAISGLQWWLSRIISNKAYSIIPPPPTQAIITTDASHLGWGATLNRSNQIQIAWGKWPLPKFLKSSYQRDLRAVYYALMHFANICRTEEIHSILIRSDNQVAVQNINRRKAAPILEPTLRQIYRYADQMNLEIEAVYLKGEQNSTADRLSRLEKAGHYQVKEEIIKMAFLKLKLNPTLDAFANRRNAFLPRFISPTDDNLAVGINGLKHPWGKEVIYAHPPIEIIGKFLQKIQEENITVILVLPDLEQWWTPVVRQMAQMSVLASLARIAPYIDESGVSISSFFGNTAALTVRRALKYCADKQMAKTKLCATKQGLYVIMELLGGPPVSKSQLLTSFTKKLASNKVIKAKYKTVWKVEQLLDFEINSQDQTAKKDIQAHAAVFLQLCTTLRGAEIAALNRSSILINTKEMLVIALKRKKRNQKRTNEQQLRDIIRRRLRQAGVPRQYGSNTIRHAVITKLRSSGLTLEQVNLLTDHAYGSRVVDDYYCRPDKPLSIGNILEQLYSDSRVVSVLQTSPNKEDKLRNGVDL</sequence>
<dbReference type="GO" id="GO:0006310">
    <property type="term" value="P:DNA recombination"/>
    <property type="evidence" value="ECO:0007669"/>
    <property type="project" value="UniProtKB-KW"/>
</dbReference>
<dbReference type="EMBL" id="SNRW01002812">
    <property type="protein sequence ID" value="KAA6391645.1"/>
    <property type="molecule type" value="Genomic_DNA"/>
</dbReference>
<name>A0A5J4WAG3_9EUKA</name>
<evidence type="ECO:0000256" key="1">
    <source>
        <dbReference type="ARBA" id="ARBA00023172"/>
    </source>
</evidence>
<dbReference type="OrthoDB" id="775972at2759"/>
<gene>
    <name evidence="3" type="ORF">EZS28_012827</name>
</gene>
<dbReference type="InterPro" id="IPR013762">
    <property type="entry name" value="Integrase-like_cat_sf"/>
</dbReference>
<protein>
    <submittedName>
        <fullName evidence="3">Putative Pol polyprotein</fullName>
    </submittedName>
</protein>
<dbReference type="GO" id="GO:0015074">
    <property type="term" value="P:DNA integration"/>
    <property type="evidence" value="ECO:0007669"/>
    <property type="project" value="InterPro"/>
</dbReference>
<dbReference type="GO" id="GO:0003677">
    <property type="term" value="F:DNA binding"/>
    <property type="evidence" value="ECO:0007669"/>
    <property type="project" value="InterPro"/>
</dbReference>
<comment type="caution">
    <text evidence="3">The sequence shown here is derived from an EMBL/GenBank/DDBJ whole genome shotgun (WGS) entry which is preliminary data.</text>
</comment>
<dbReference type="SUPFAM" id="SSF53098">
    <property type="entry name" value="Ribonuclease H-like"/>
    <property type="match status" value="1"/>
</dbReference>
<evidence type="ECO:0000313" key="3">
    <source>
        <dbReference type="EMBL" id="KAA6391645.1"/>
    </source>
</evidence>
<accession>A0A5J4WAG3</accession>
<proteinExistence type="predicted"/>
<dbReference type="InterPro" id="IPR012337">
    <property type="entry name" value="RNaseH-like_sf"/>
</dbReference>
<feature type="compositionally biased region" description="Basic and acidic residues" evidence="2">
    <location>
        <begin position="1"/>
        <end position="16"/>
    </location>
</feature>
<dbReference type="AlphaFoldDB" id="A0A5J4WAG3"/>
<feature type="region of interest" description="Disordered" evidence="2">
    <location>
        <begin position="1"/>
        <end position="22"/>
    </location>
</feature>
<dbReference type="InterPro" id="IPR011010">
    <property type="entry name" value="DNA_brk_join_enz"/>
</dbReference>
<keyword evidence="1" id="KW-0233">DNA recombination</keyword>
<dbReference type="SUPFAM" id="SSF56349">
    <property type="entry name" value="DNA breaking-rejoining enzymes"/>
    <property type="match status" value="1"/>
</dbReference>
<dbReference type="Proteomes" id="UP000324800">
    <property type="component" value="Unassembled WGS sequence"/>
</dbReference>